<dbReference type="InterPro" id="IPR036770">
    <property type="entry name" value="Ankyrin_rpt-contain_sf"/>
</dbReference>
<dbReference type="GeneID" id="63764914"/>
<accession>A0A1L9U009</accession>
<dbReference type="SUPFAM" id="SSF48403">
    <property type="entry name" value="Ankyrin repeat"/>
    <property type="match status" value="1"/>
</dbReference>
<comment type="subcellular location">
    <subcellularLocation>
        <location evidence="1">Secreted</location>
    </subcellularLocation>
</comment>
<dbReference type="OrthoDB" id="958254at2759"/>
<dbReference type="Gene3D" id="1.25.40.20">
    <property type="entry name" value="Ankyrin repeat-containing domain"/>
    <property type="match status" value="1"/>
</dbReference>
<evidence type="ECO:0000313" key="8">
    <source>
        <dbReference type="Proteomes" id="UP000184356"/>
    </source>
</evidence>
<comment type="similarity">
    <text evidence="2">Belongs to the GILT family.</text>
</comment>
<evidence type="ECO:0000313" key="7">
    <source>
        <dbReference type="EMBL" id="OJJ64992.1"/>
    </source>
</evidence>
<organism evidence="7 8">
    <name type="scientific">Aspergillus sydowii CBS 593.65</name>
    <dbReference type="NCBI Taxonomy" id="1036612"/>
    <lineage>
        <taxon>Eukaryota</taxon>
        <taxon>Fungi</taxon>
        <taxon>Dikarya</taxon>
        <taxon>Ascomycota</taxon>
        <taxon>Pezizomycotina</taxon>
        <taxon>Eurotiomycetes</taxon>
        <taxon>Eurotiomycetidae</taxon>
        <taxon>Eurotiales</taxon>
        <taxon>Aspergillaceae</taxon>
        <taxon>Aspergillus</taxon>
        <taxon>Aspergillus subgen. Nidulantes</taxon>
    </lineage>
</organism>
<dbReference type="GO" id="GO:0005576">
    <property type="term" value="C:extracellular region"/>
    <property type="evidence" value="ECO:0007669"/>
    <property type="project" value="UniProtKB-SubCell"/>
</dbReference>
<name>A0A1L9U009_9EURO</name>
<evidence type="ECO:0000256" key="6">
    <source>
        <dbReference type="SAM" id="MobiDB-lite"/>
    </source>
</evidence>
<evidence type="ECO:0000256" key="2">
    <source>
        <dbReference type="ARBA" id="ARBA00005679"/>
    </source>
</evidence>
<dbReference type="Proteomes" id="UP000184356">
    <property type="component" value="Unassembled WGS sequence"/>
</dbReference>
<dbReference type="VEuPathDB" id="FungiDB:ASPSYDRAFT_54369"/>
<dbReference type="EMBL" id="KV878582">
    <property type="protein sequence ID" value="OJJ64992.1"/>
    <property type="molecule type" value="Genomic_DNA"/>
</dbReference>
<evidence type="ECO:0000256" key="5">
    <source>
        <dbReference type="ARBA" id="ARBA00023180"/>
    </source>
</evidence>
<evidence type="ECO:0000256" key="1">
    <source>
        <dbReference type="ARBA" id="ARBA00004613"/>
    </source>
</evidence>
<dbReference type="PANTHER" id="PTHR13234">
    <property type="entry name" value="GAMMA-INTERFERON INDUCIBLE LYSOSOMAL THIOL REDUCTASE GILT"/>
    <property type="match status" value="1"/>
</dbReference>
<keyword evidence="4" id="KW-0732">Signal</keyword>
<dbReference type="RefSeq" id="XP_040708798.1">
    <property type="nucleotide sequence ID" value="XM_040848841.1"/>
</dbReference>
<proteinExistence type="inferred from homology"/>
<dbReference type="Pfam" id="PF03227">
    <property type="entry name" value="GILT"/>
    <property type="match status" value="1"/>
</dbReference>
<keyword evidence="5" id="KW-0325">Glycoprotein</keyword>
<dbReference type="InterPro" id="IPR004911">
    <property type="entry name" value="Interferon-induced_GILT"/>
</dbReference>
<keyword evidence="8" id="KW-1185">Reference proteome</keyword>
<keyword evidence="3" id="KW-0964">Secreted</keyword>
<feature type="region of interest" description="Disordered" evidence="6">
    <location>
        <begin position="335"/>
        <end position="357"/>
    </location>
</feature>
<dbReference type="PANTHER" id="PTHR13234:SF8">
    <property type="entry name" value="GAMMA-INTERFERON-INDUCIBLE LYSOSOMAL THIOL REDUCTASE"/>
    <property type="match status" value="1"/>
</dbReference>
<reference evidence="8" key="1">
    <citation type="journal article" date="2017" name="Genome Biol.">
        <title>Comparative genomics reveals high biological diversity and specific adaptations in the industrially and medically important fungal genus Aspergillus.</title>
        <authorList>
            <person name="de Vries R.P."/>
            <person name="Riley R."/>
            <person name="Wiebenga A."/>
            <person name="Aguilar-Osorio G."/>
            <person name="Amillis S."/>
            <person name="Uchima C.A."/>
            <person name="Anderluh G."/>
            <person name="Asadollahi M."/>
            <person name="Askin M."/>
            <person name="Barry K."/>
            <person name="Battaglia E."/>
            <person name="Bayram O."/>
            <person name="Benocci T."/>
            <person name="Braus-Stromeyer S.A."/>
            <person name="Caldana C."/>
            <person name="Canovas D."/>
            <person name="Cerqueira G.C."/>
            <person name="Chen F."/>
            <person name="Chen W."/>
            <person name="Choi C."/>
            <person name="Clum A."/>
            <person name="Dos Santos R.A."/>
            <person name="Damasio A.R."/>
            <person name="Diallinas G."/>
            <person name="Emri T."/>
            <person name="Fekete E."/>
            <person name="Flipphi M."/>
            <person name="Freyberg S."/>
            <person name="Gallo A."/>
            <person name="Gournas C."/>
            <person name="Habgood R."/>
            <person name="Hainaut M."/>
            <person name="Harispe M.L."/>
            <person name="Henrissat B."/>
            <person name="Hilden K.S."/>
            <person name="Hope R."/>
            <person name="Hossain A."/>
            <person name="Karabika E."/>
            <person name="Karaffa L."/>
            <person name="Karanyi Z."/>
            <person name="Krasevec N."/>
            <person name="Kuo A."/>
            <person name="Kusch H."/>
            <person name="LaButti K."/>
            <person name="Lagendijk E.L."/>
            <person name="Lapidus A."/>
            <person name="Levasseur A."/>
            <person name="Lindquist E."/>
            <person name="Lipzen A."/>
            <person name="Logrieco A.F."/>
            <person name="MacCabe A."/>
            <person name="Maekelae M.R."/>
            <person name="Malavazi I."/>
            <person name="Melin P."/>
            <person name="Meyer V."/>
            <person name="Mielnichuk N."/>
            <person name="Miskei M."/>
            <person name="Molnar A.P."/>
            <person name="Mule G."/>
            <person name="Ngan C.Y."/>
            <person name="Orejas M."/>
            <person name="Orosz E."/>
            <person name="Ouedraogo J.P."/>
            <person name="Overkamp K.M."/>
            <person name="Park H.-S."/>
            <person name="Perrone G."/>
            <person name="Piumi F."/>
            <person name="Punt P.J."/>
            <person name="Ram A.F."/>
            <person name="Ramon A."/>
            <person name="Rauscher S."/>
            <person name="Record E."/>
            <person name="Riano-Pachon D.M."/>
            <person name="Robert V."/>
            <person name="Roehrig J."/>
            <person name="Ruller R."/>
            <person name="Salamov A."/>
            <person name="Salih N.S."/>
            <person name="Samson R.A."/>
            <person name="Sandor E."/>
            <person name="Sanguinetti M."/>
            <person name="Schuetze T."/>
            <person name="Sepcic K."/>
            <person name="Shelest E."/>
            <person name="Sherlock G."/>
            <person name="Sophianopoulou V."/>
            <person name="Squina F.M."/>
            <person name="Sun H."/>
            <person name="Susca A."/>
            <person name="Todd R.B."/>
            <person name="Tsang A."/>
            <person name="Unkles S.E."/>
            <person name="van de Wiele N."/>
            <person name="van Rossen-Uffink D."/>
            <person name="Oliveira J.V."/>
            <person name="Vesth T.C."/>
            <person name="Visser J."/>
            <person name="Yu J.-H."/>
            <person name="Zhou M."/>
            <person name="Andersen M.R."/>
            <person name="Archer D.B."/>
            <person name="Baker S.E."/>
            <person name="Benoit I."/>
            <person name="Brakhage A.A."/>
            <person name="Braus G.H."/>
            <person name="Fischer R."/>
            <person name="Frisvad J.C."/>
            <person name="Goldman G.H."/>
            <person name="Houbraken J."/>
            <person name="Oakley B."/>
            <person name="Pocsi I."/>
            <person name="Scazzocchio C."/>
            <person name="Seiboth B."/>
            <person name="vanKuyk P.A."/>
            <person name="Wortman J."/>
            <person name="Dyer P.S."/>
            <person name="Grigoriev I.V."/>
        </authorList>
    </citation>
    <scope>NUCLEOTIDE SEQUENCE [LARGE SCALE GENOMIC DNA]</scope>
    <source>
        <strain evidence="8">CBS 593.65</strain>
    </source>
</reference>
<protein>
    <recommendedName>
        <fullName evidence="9">Ankyrin</fullName>
    </recommendedName>
</protein>
<dbReference type="AlphaFoldDB" id="A0A1L9U009"/>
<sequence length="676" mass="74001">MLSKSDSRALEGWLSIAQRRREREFETILAKRQERTTLEDQGGWTILGDGLRYDDIPLTASNDLNFITENPRFPGPPPAYYSGFESAWRQGSLATAQSVIASEVITTTPAFLHHGLCLALKAGNVGVARYFLATGAPIVRKTPNHILSAPVDQQIPLFELLVDYGWTPNTPGTRGSVLLPSIVTNHSLLRWFLDHGANPNLGEQDEHLYCEPIIDSCVALENMAYQGDLEAVRMLLDSGAVIQNGFPLHAAAGACPPGGNPHAGMVTPSEEFDRSRIPVMALLVERGADVNQFQGPQKGNMVPGYAIVHAVMAGAVERVRWLLANGADPAVRGPWGSAVELTPPDSRTSPGRSSHRVSRFLPDLSTTSNRYTRLPIMEKQVEDVSGRDQLPLTTGPSTPPRRRTFPRLASFLGIAACLWLTFHWLPIAFPKFKISPCHHNGRTAEDGVPFEDQDALTDSATADPELIPFEAHIMSKCPDARDCLRELVVPTMERVSDEIDFKLSFIANVSNRSSDVTCMHGPGECIGNMLMLCAANLPFPPDDSSTQATTPTVRYLGFATCLISSYEEIPDRQFVEQCALEHGIDFDALNQCVSQQDDNPNVGHQEDAPLSGIALLRESAHHSAELEVTTSCTVRVDDTVWCIRDGGAWKDCAMDGKGSQVSVLVDEIEKLYGQRN</sequence>
<dbReference type="STRING" id="1036612.A0A1L9U009"/>
<evidence type="ECO:0000256" key="4">
    <source>
        <dbReference type="ARBA" id="ARBA00022729"/>
    </source>
</evidence>
<dbReference type="GO" id="GO:0016671">
    <property type="term" value="F:oxidoreductase activity, acting on a sulfur group of donors, disulfide as acceptor"/>
    <property type="evidence" value="ECO:0007669"/>
    <property type="project" value="InterPro"/>
</dbReference>
<gene>
    <name evidence="7" type="ORF">ASPSYDRAFT_54369</name>
</gene>
<evidence type="ECO:0008006" key="9">
    <source>
        <dbReference type="Google" id="ProtNLM"/>
    </source>
</evidence>
<evidence type="ECO:0000256" key="3">
    <source>
        <dbReference type="ARBA" id="ARBA00022525"/>
    </source>
</evidence>